<proteinExistence type="predicted"/>
<evidence type="ECO:0000256" key="3">
    <source>
        <dbReference type="ARBA" id="ARBA00022777"/>
    </source>
</evidence>
<dbReference type="Proteomes" id="UP000235916">
    <property type="component" value="Unassembled WGS sequence"/>
</dbReference>
<accession>A0A2N8L134</accession>
<dbReference type="InterPro" id="IPR000719">
    <property type="entry name" value="Prot_kinase_dom"/>
</dbReference>
<dbReference type="RefSeq" id="WP_102769321.1">
    <property type="nucleotide sequence ID" value="NZ_POSP01000003.1"/>
</dbReference>
<dbReference type="AlphaFoldDB" id="A0A2N8L134"/>
<sequence length="354" mass="37374">MSEGTVLGVWRLTTALHGADGGPSGQWYRAQHALAADQAAAVLVLPRSERAAGVMLRFADQALDMGQLSHPSISVPSDSGVTPLGQPYMILRWAEGQPIVRACSHLPLRARLNLIVKLCEVLRYAHQQSWLLAEVDPGMIWVTPDQRLTLMGMGLMRMPDPEDPFERGMGLGSVPGYASPEALAGEPPSLGSEVFGLGALLYMLVDGRLPSAFGGDVDEASPSASWSNLSGAEQFSLDALLHKAVAPRADRRHVSAEALADDLRAWLAGENHSALTLNPMPVAGIGADAVDGPDTLSALPETATAGSEPRWSRRLALASVITATLLVGGWLGKQYLQGPATAQSAPTNTSLART</sequence>
<evidence type="ECO:0000256" key="4">
    <source>
        <dbReference type="ARBA" id="ARBA00022840"/>
    </source>
</evidence>
<evidence type="ECO:0000256" key="1">
    <source>
        <dbReference type="ARBA" id="ARBA00022679"/>
    </source>
</evidence>
<keyword evidence="3" id="KW-0418">Kinase</keyword>
<dbReference type="OrthoDB" id="9151056at2"/>
<reference evidence="6 7" key="1">
    <citation type="submission" date="2018-01" db="EMBL/GenBank/DDBJ databases">
        <title>Draft genome sequence of Paucibacter aquatile CR182 isolated from freshwater of the Nakdong River.</title>
        <authorList>
            <person name="Choi A."/>
            <person name="Chung E.J."/>
        </authorList>
    </citation>
    <scope>NUCLEOTIDE SEQUENCE [LARGE SCALE GENOMIC DNA]</scope>
    <source>
        <strain evidence="6 7">CR182</strain>
    </source>
</reference>
<dbReference type="PANTHER" id="PTHR43289">
    <property type="entry name" value="MITOGEN-ACTIVATED PROTEIN KINASE KINASE KINASE 20-RELATED"/>
    <property type="match status" value="1"/>
</dbReference>
<evidence type="ECO:0000313" key="7">
    <source>
        <dbReference type="Proteomes" id="UP000235916"/>
    </source>
</evidence>
<evidence type="ECO:0000259" key="5">
    <source>
        <dbReference type="PROSITE" id="PS50011"/>
    </source>
</evidence>
<feature type="domain" description="Protein kinase" evidence="5">
    <location>
        <begin position="1"/>
        <end position="267"/>
    </location>
</feature>
<keyword evidence="2" id="KW-0547">Nucleotide-binding</keyword>
<dbReference type="SUPFAM" id="SSF56112">
    <property type="entry name" value="Protein kinase-like (PK-like)"/>
    <property type="match status" value="1"/>
</dbReference>
<dbReference type="InterPro" id="IPR011009">
    <property type="entry name" value="Kinase-like_dom_sf"/>
</dbReference>
<dbReference type="PANTHER" id="PTHR43289:SF6">
    <property type="entry name" value="SERINE_THREONINE-PROTEIN KINASE NEKL-3"/>
    <property type="match status" value="1"/>
</dbReference>
<keyword evidence="4" id="KW-0067">ATP-binding</keyword>
<keyword evidence="7" id="KW-1185">Reference proteome</keyword>
<gene>
    <name evidence="6" type="ORF">C1O66_18955</name>
</gene>
<evidence type="ECO:0000313" key="6">
    <source>
        <dbReference type="EMBL" id="PND39404.1"/>
    </source>
</evidence>
<dbReference type="EMBL" id="POSP01000003">
    <property type="protein sequence ID" value="PND39404.1"/>
    <property type="molecule type" value="Genomic_DNA"/>
</dbReference>
<evidence type="ECO:0000256" key="2">
    <source>
        <dbReference type="ARBA" id="ARBA00022741"/>
    </source>
</evidence>
<dbReference type="GO" id="GO:0004674">
    <property type="term" value="F:protein serine/threonine kinase activity"/>
    <property type="evidence" value="ECO:0007669"/>
    <property type="project" value="TreeGrafter"/>
</dbReference>
<dbReference type="PROSITE" id="PS50011">
    <property type="entry name" value="PROTEIN_KINASE_DOM"/>
    <property type="match status" value="1"/>
</dbReference>
<dbReference type="GO" id="GO:0005524">
    <property type="term" value="F:ATP binding"/>
    <property type="evidence" value="ECO:0007669"/>
    <property type="project" value="UniProtKB-KW"/>
</dbReference>
<comment type="caution">
    <text evidence="6">The sequence shown here is derived from an EMBL/GenBank/DDBJ whole genome shotgun (WGS) entry which is preliminary data.</text>
</comment>
<name>A0A2N8L134_9BURK</name>
<organism evidence="6 7">
    <name type="scientific">Kinneretia aquatilis</name>
    <dbReference type="NCBI Taxonomy" id="2070761"/>
    <lineage>
        <taxon>Bacteria</taxon>
        <taxon>Pseudomonadati</taxon>
        <taxon>Pseudomonadota</taxon>
        <taxon>Betaproteobacteria</taxon>
        <taxon>Burkholderiales</taxon>
        <taxon>Sphaerotilaceae</taxon>
        <taxon>Roseateles</taxon>
    </lineage>
</organism>
<dbReference type="Gene3D" id="1.10.510.10">
    <property type="entry name" value="Transferase(Phosphotransferase) domain 1"/>
    <property type="match status" value="1"/>
</dbReference>
<protein>
    <recommendedName>
        <fullName evidence="5">Protein kinase domain-containing protein</fullName>
    </recommendedName>
</protein>
<keyword evidence="1" id="KW-0808">Transferase</keyword>